<dbReference type="NCBIfam" id="TIGR00675">
    <property type="entry name" value="dcm"/>
    <property type="match status" value="1"/>
</dbReference>
<dbReference type="AlphaFoldDB" id="A0A9N7JLU5"/>
<feature type="active site" evidence="5">
    <location>
        <position position="122"/>
    </location>
</feature>
<keyword evidence="2 5" id="KW-0808">Transferase</keyword>
<keyword evidence="11" id="KW-1185">Reference proteome</keyword>
<reference evidence="9" key="2">
    <citation type="submission" date="2022-06" db="EMBL/GenBank/DDBJ databases">
        <authorList>
            <person name="Holder M.E."/>
            <person name="Ajami N.J."/>
            <person name="Petrosino J.F."/>
        </authorList>
    </citation>
    <scope>NUCLEOTIDE SEQUENCE</scope>
    <source>
        <strain evidence="9">RMA 8861</strain>
    </source>
</reference>
<dbReference type="GO" id="GO:0044027">
    <property type="term" value="P:negative regulation of gene expression via chromosomal CpG island methylation"/>
    <property type="evidence" value="ECO:0007669"/>
    <property type="project" value="TreeGrafter"/>
</dbReference>
<dbReference type="GO" id="GO:0009307">
    <property type="term" value="P:DNA restriction-modification system"/>
    <property type="evidence" value="ECO:0007669"/>
    <property type="project" value="UniProtKB-KW"/>
</dbReference>
<dbReference type="EMBL" id="CP023671">
    <property type="protein sequence ID" value="AYE34281.1"/>
    <property type="molecule type" value="Genomic_DNA"/>
</dbReference>
<comment type="catalytic activity">
    <reaction evidence="7">
        <text>a 2'-deoxycytidine in DNA + S-adenosyl-L-methionine = a 5-methyl-2'-deoxycytidine in DNA + S-adenosyl-L-homocysteine + H(+)</text>
        <dbReference type="Rhea" id="RHEA:13681"/>
        <dbReference type="Rhea" id="RHEA-COMP:11369"/>
        <dbReference type="Rhea" id="RHEA-COMP:11370"/>
        <dbReference type="ChEBI" id="CHEBI:15378"/>
        <dbReference type="ChEBI" id="CHEBI:57856"/>
        <dbReference type="ChEBI" id="CHEBI:59789"/>
        <dbReference type="ChEBI" id="CHEBI:85452"/>
        <dbReference type="ChEBI" id="CHEBI:85454"/>
        <dbReference type="EC" id="2.1.1.37"/>
    </reaction>
</comment>
<dbReference type="PROSITE" id="PS51679">
    <property type="entry name" value="SAM_MT_C5"/>
    <property type="match status" value="1"/>
</dbReference>
<dbReference type="Gene3D" id="3.40.50.150">
    <property type="entry name" value="Vaccinia Virus protein VP39"/>
    <property type="match status" value="1"/>
</dbReference>
<dbReference type="InterPro" id="IPR029063">
    <property type="entry name" value="SAM-dependent_MTases_sf"/>
</dbReference>
<dbReference type="EC" id="2.1.1.37" evidence="7"/>
<dbReference type="KEGG" id="csep:CP523_07365"/>
<dbReference type="EMBL" id="CP099799">
    <property type="protein sequence ID" value="USS00870.1"/>
    <property type="molecule type" value="Genomic_DNA"/>
</dbReference>
<evidence type="ECO:0000313" key="9">
    <source>
        <dbReference type="EMBL" id="USS00870.1"/>
    </source>
</evidence>
<dbReference type="Gene3D" id="3.90.120.10">
    <property type="entry name" value="DNA Methylase, subunit A, domain 2"/>
    <property type="match status" value="1"/>
</dbReference>
<dbReference type="InterPro" id="IPR050390">
    <property type="entry name" value="C5-Methyltransferase"/>
</dbReference>
<comment type="similarity">
    <text evidence="5 6">Belongs to the class I-like SAM-binding methyltransferase superfamily. C5-methyltransferase family.</text>
</comment>
<evidence type="ECO:0000256" key="1">
    <source>
        <dbReference type="ARBA" id="ARBA00022603"/>
    </source>
</evidence>
<organism evidence="8 10">
    <name type="scientific">Clostridium septicum</name>
    <dbReference type="NCBI Taxonomy" id="1504"/>
    <lineage>
        <taxon>Bacteria</taxon>
        <taxon>Bacillati</taxon>
        <taxon>Bacillota</taxon>
        <taxon>Clostridia</taxon>
        <taxon>Eubacteriales</taxon>
        <taxon>Clostridiaceae</taxon>
        <taxon>Clostridium</taxon>
    </lineage>
</organism>
<dbReference type="Proteomes" id="UP000280586">
    <property type="component" value="Chromosome"/>
</dbReference>
<keyword evidence="4" id="KW-0680">Restriction system</keyword>
<dbReference type="PRINTS" id="PR00105">
    <property type="entry name" value="C5METTRFRASE"/>
</dbReference>
<dbReference type="PANTHER" id="PTHR10629">
    <property type="entry name" value="CYTOSINE-SPECIFIC METHYLTRANSFERASE"/>
    <property type="match status" value="1"/>
</dbReference>
<keyword evidence="3 5" id="KW-0949">S-adenosyl-L-methionine</keyword>
<dbReference type="SUPFAM" id="SSF53335">
    <property type="entry name" value="S-adenosyl-L-methionine-dependent methyltransferases"/>
    <property type="match status" value="1"/>
</dbReference>
<protein>
    <recommendedName>
        <fullName evidence="7">Cytosine-specific methyltransferase</fullName>
        <ecNumber evidence="7">2.1.1.37</ecNumber>
    </recommendedName>
</protein>
<evidence type="ECO:0000256" key="2">
    <source>
        <dbReference type="ARBA" id="ARBA00022679"/>
    </source>
</evidence>
<dbReference type="GO" id="GO:0003677">
    <property type="term" value="F:DNA binding"/>
    <property type="evidence" value="ECO:0007669"/>
    <property type="project" value="TreeGrafter"/>
</dbReference>
<dbReference type="InterPro" id="IPR001525">
    <property type="entry name" value="C5_MeTfrase"/>
</dbReference>
<evidence type="ECO:0000256" key="3">
    <source>
        <dbReference type="ARBA" id="ARBA00022691"/>
    </source>
</evidence>
<gene>
    <name evidence="8" type="ORF">CP523_07365</name>
    <name evidence="9" type="ORF">NH397_15705</name>
</gene>
<dbReference type="PANTHER" id="PTHR10629:SF52">
    <property type="entry name" value="DNA (CYTOSINE-5)-METHYLTRANSFERASE 1"/>
    <property type="match status" value="1"/>
</dbReference>
<dbReference type="Pfam" id="PF00145">
    <property type="entry name" value="DNA_methylase"/>
    <property type="match status" value="1"/>
</dbReference>
<name>A0A9N7JLU5_CLOSE</name>
<reference evidence="8 10" key="1">
    <citation type="submission" date="2017-09" db="EMBL/GenBank/DDBJ databases">
        <authorList>
            <person name="Thomas P."/>
            <person name="Seyboldt C."/>
        </authorList>
    </citation>
    <scope>NUCLEOTIDE SEQUENCE [LARGE SCALE GENOMIC DNA]</scope>
    <source>
        <strain evidence="8 10">DSM 7534</strain>
    </source>
</reference>
<evidence type="ECO:0000256" key="7">
    <source>
        <dbReference type="RuleBase" id="RU000417"/>
    </source>
</evidence>
<evidence type="ECO:0000313" key="8">
    <source>
        <dbReference type="EMBL" id="AYE34281.1"/>
    </source>
</evidence>
<evidence type="ECO:0000313" key="11">
    <source>
        <dbReference type="Proteomes" id="UP001055437"/>
    </source>
</evidence>
<dbReference type="InterPro" id="IPR018117">
    <property type="entry name" value="C5_DNA_meth_AS"/>
</dbReference>
<dbReference type="GO" id="GO:0032259">
    <property type="term" value="P:methylation"/>
    <property type="evidence" value="ECO:0007669"/>
    <property type="project" value="UniProtKB-KW"/>
</dbReference>
<dbReference type="RefSeq" id="WP_120140747.1">
    <property type="nucleotide sequence ID" value="NZ_CP023671.1"/>
</dbReference>
<evidence type="ECO:0000256" key="4">
    <source>
        <dbReference type="ARBA" id="ARBA00022747"/>
    </source>
</evidence>
<sequence length="414" mass="47076">MENNEKVNIWHNSIPVEKSSYINENNIIIYNEENFKLEKDKPTMIDLFCGAGGFSVGCELAGFQSVLGTDWFEPALETWKYNHPNAISILGDIKNITPDLLVETLQKAGVKKVNLITGGVPCQGFSRANRKHNDEDERNYLFRDYMKIAEAFQPDYLIVENVSGMKTTAGGKFVEEILASMEELGYNSTVKLLNAADYGVPQIRKRIIFVGIKKGRGLAEIFNYPEPQFKEKDSQTGLLDSKELPQYRTVYDAISDLPPIESNENSDKYISKPLTEYQKIMRGMDDNINFTKSEELFNHVAPKHPQDTIDKIRSTIPGMPMYEKFKQRIRLTWEKPSPTQLAGGIRPQFQFGHPSIARGLTIRERARIQSFPDSYKFLGGTVQERVQTGNAVPPLMIYAVAKEIIKDLNKVYNK</sequence>
<dbReference type="GO" id="GO:0003886">
    <property type="term" value="F:DNA (cytosine-5-)-methyltransferase activity"/>
    <property type="evidence" value="ECO:0007669"/>
    <property type="project" value="UniProtKB-EC"/>
</dbReference>
<dbReference type="GeneID" id="303560491"/>
<dbReference type="PROSITE" id="PS00094">
    <property type="entry name" value="C5_MTASE_1"/>
    <property type="match status" value="1"/>
</dbReference>
<evidence type="ECO:0000256" key="6">
    <source>
        <dbReference type="RuleBase" id="RU000416"/>
    </source>
</evidence>
<accession>A0A9N7JLU5</accession>
<evidence type="ECO:0000256" key="5">
    <source>
        <dbReference type="PROSITE-ProRule" id="PRU01016"/>
    </source>
</evidence>
<keyword evidence="1 5" id="KW-0489">Methyltransferase</keyword>
<evidence type="ECO:0000313" key="10">
    <source>
        <dbReference type="Proteomes" id="UP000280586"/>
    </source>
</evidence>
<dbReference type="Proteomes" id="UP001055437">
    <property type="component" value="Chromosome"/>
</dbReference>
<proteinExistence type="inferred from homology"/>